<gene>
    <name evidence="2" type="ORF">SKP52_24470</name>
</gene>
<dbReference type="PRINTS" id="PR00412">
    <property type="entry name" value="EPOXHYDRLASE"/>
</dbReference>
<dbReference type="InterPro" id="IPR000639">
    <property type="entry name" value="Epox_hydrolase-like"/>
</dbReference>
<dbReference type="OrthoDB" id="9808398at2"/>
<protein>
    <submittedName>
        <fullName evidence="2">Alpha/beta hydrolase fold family hydrolase</fullName>
    </submittedName>
</protein>
<accession>A0A0A7PNZ3</accession>
<dbReference type="GO" id="GO:0016787">
    <property type="term" value="F:hydrolase activity"/>
    <property type="evidence" value="ECO:0007669"/>
    <property type="project" value="UniProtKB-KW"/>
</dbReference>
<dbReference type="KEGG" id="sphk:SKP52_24470"/>
<dbReference type="AlphaFoldDB" id="A0A0A7PNZ3"/>
<dbReference type="InterPro" id="IPR000073">
    <property type="entry name" value="AB_hydrolase_1"/>
</dbReference>
<dbReference type="EMBL" id="CP009123">
    <property type="protein sequence ID" value="AJA11735.1"/>
    <property type="molecule type" value="Genomic_DNA"/>
</dbReference>
<name>A0A0A7PNZ3_9SPHN</name>
<dbReference type="Proteomes" id="UP000030907">
    <property type="component" value="Plasmid pSfKp5.2"/>
</dbReference>
<proteinExistence type="predicted"/>
<evidence type="ECO:0000259" key="1">
    <source>
        <dbReference type="Pfam" id="PF00561"/>
    </source>
</evidence>
<dbReference type="HOGENOM" id="CLU_020336_31_0_5"/>
<dbReference type="SUPFAM" id="SSF53474">
    <property type="entry name" value="alpha/beta-Hydrolases"/>
    <property type="match status" value="1"/>
</dbReference>
<organism evidence="2 3">
    <name type="scientific">Sphingopyxis fribergensis</name>
    <dbReference type="NCBI Taxonomy" id="1515612"/>
    <lineage>
        <taxon>Bacteria</taxon>
        <taxon>Pseudomonadati</taxon>
        <taxon>Pseudomonadota</taxon>
        <taxon>Alphaproteobacteria</taxon>
        <taxon>Sphingomonadales</taxon>
        <taxon>Sphingomonadaceae</taxon>
        <taxon>Sphingopyxis</taxon>
    </lineage>
</organism>
<dbReference type="Gene3D" id="3.40.50.1820">
    <property type="entry name" value="alpha/beta hydrolase"/>
    <property type="match status" value="1"/>
</dbReference>
<keyword evidence="2" id="KW-0614">Plasmid</keyword>
<dbReference type="InterPro" id="IPR050228">
    <property type="entry name" value="Carboxylesterase_BioH"/>
</dbReference>
<keyword evidence="3" id="KW-1185">Reference proteome</keyword>
<feature type="domain" description="AB hydrolase-1" evidence="1">
    <location>
        <begin position="25"/>
        <end position="260"/>
    </location>
</feature>
<dbReference type="Pfam" id="PF00561">
    <property type="entry name" value="Abhydrolase_1"/>
    <property type="match status" value="1"/>
</dbReference>
<evidence type="ECO:0000313" key="3">
    <source>
        <dbReference type="Proteomes" id="UP000030907"/>
    </source>
</evidence>
<dbReference type="PANTHER" id="PTHR43194">
    <property type="entry name" value="HYDROLASE ALPHA/BETA FOLD FAMILY"/>
    <property type="match status" value="1"/>
</dbReference>
<evidence type="ECO:0000313" key="2">
    <source>
        <dbReference type="EMBL" id="AJA11735.1"/>
    </source>
</evidence>
<keyword evidence="2" id="KW-0378">Hydrolase</keyword>
<reference evidence="2 3" key="1">
    <citation type="journal article" date="2015" name="Int. J. Syst. Evol. Microbiol.">
        <title>Description of Sphingopyxis fribergensis sp. nov. - a soil bacterium with the ability to degrade styrene and phenylacetic acid.</title>
        <authorList>
            <person name="Oelschlagel M."/>
            <person name="Ruckert C."/>
            <person name="Kalinowski J."/>
            <person name="Schmidt G."/>
            <person name="Schlomann M."/>
            <person name="Tischler D."/>
        </authorList>
    </citation>
    <scope>NUCLEOTIDE SEQUENCE [LARGE SCALE GENOMIC DNA]</scope>
    <source>
        <strain evidence="2 3">Kp5.2</strain>
        <plasmid evidence="2">pSfKp5.2</plasmid>
    </source>
</reference>
<dbReference type="InterPro" id="IPR029058">
    <property type="entry name" value="AB_hydrolase_fold"/>
</dbReference>
<sequence length="285" mass="30721">MHMTFDGSGGISIAASLVGDGLGRPPVLLAHGGGQTRRTWRKTMQQLAQHGYRSLAIDMRGHGESDWAAPDQYRFADFGKDILAVCDRLDQRPHVIGASLGGLAALVAEGAVRPGSFASLTLVDVAPEMDPEGVSRIVGFMNAHVERGFASYDEAAEAIADYMPNREKRGASEGLKSYLRLDADQRYRWHWDPGFLNHMAARREQDYAQAQAAACALALPVHLVRGGSSDLISLEAAKRFVATVPGAQFTDVSGAGHMVVGDDNDVFSRAILEFLESQAEPETIA</sequence>
<dbReference type="PANTHER" id="PTHR43194:SF2">
    <property type="entry name" value="PEROXISOMAL MEMBRANE PROTEIN LPX1"/>
    <property type="match status" value="1"/>
</dbReference>
<geneLocation type="plasmid" evidence="2 3">
    <name>pSfKp5.2</name>
</geneLocation>